<dbReference type="RefSeq" id="WP_243655605.1">
    <property type="nucleotide sequence ID" value="NZ_CBCSGL010000005.1"/>
</dbReference>
<gene>
    <name evidence="1" type="ORF">EV671_1005169</name>
</gene>
<evidence type="ECO:0000313" key="2">
    <source>
        <dbReference type="Proteomes" id="UP000295110"/>
    </source>
</evidence>
<accession>A0A4R3VDY8</accession>
<dbReference type="AlphaFoldDB" id="A0A4R3VDY8"/>
<keyword evidence="2" id="KW-1185">Reference proteome</keyword>
<name>A0A4R3VDY8_ROSSA</name>
<comment type="caution">
    <text evidence="1">The sequence shown here is derived from an EMBL/GenBank/DDBJ whole genome shotgun (WGS) entry which is preliminary data.</text>
</comment>
<dbReference type="EMBL" id="SMBU01000005">
    <property type="protein sequence ID" value="TCV02133.1"/>
    <property type="molecule type" value="Genomic_DNA"/>
</dbReference>
<sequence>MRIAPDWAAPWFEPYRDVAAPVLARLADGAPVLEALGHARFEPAGPLRLGYEWHIAATGRVPAALPPLPVLGIPGWWPANEGRASTLTTGYSAQSS</sequence>
<reference evidence="1 2" key="1">
    <citation type="submission" date="2019-03" db="EMBL/GenBank/DDBJ databases">
        <title>Genomic Encyclopedia of Type Strains, Phase IV (KMG-IV): sequencing the most valuable type-strain genomes for metagenomic binning, comparative biology and taxonomic classification.</title>
        <authorList>
            <person name="Goeker M."/>
        </authorList>
    </citation>
    <scope>NUCLEOTIDE SEQUENCE [LARGE SCALE GENOMIC DNA]</scope>
    <source>
        <strain evidence="1 2">DSM 654</strain>
    </source>
</reference>
<organism evidence="1 2">
    <name type="scientific">Roseateles saccharophilus</name>
    <name type="common">Pseudomonas saccharophila</name>
    <dbReference type="NCBI Taxonomy" id="304"/>
    <lineage>
        <taxon>Bacteria</taxon>
        <taxon>Pseudomonadati</taxon>
        <taxon>Pseudomonadota</taxon>
        <taxon>Betaproteobacteria</taxon>
        <taxon>Burkholderiales</taxon>
        <taxon>Sphaerotilaceae</taxon>
        <taxon>Roseateles</taxon>
    </lineage>
</organism>
<dbReference type="Proteomes" id="UP000295110">
    <property type="component" value="Unassembled WGS sequence"/>
</dbReference>
<proteinExistence type="predicted"/>
<evidence type="ECO:0000313" key="1">
    <source>
        <dbReference type="EMBL" id="TCV02133.1"/>
    </source>
</evidence>
<protein>
    <submittedName>
        <fullName evidence="1">Uncharacterized protein</fullName>
    </submittedName>
</protein>